<dbReference type="KEGG" id="mmed:Mame_01692"/>
<dbReference type="GO" id="GO:0016758">
    <property type="term" value="F:hexosyltransferase activity"/>
    <property type="evidence" value="ECO:0007669"/>
    <property type="project" value="UniProtKB-ARBA"/>
</dbReference>
<keyword evidence="3" id="KW-1185">Reference proteome</keyword>
<dbReference type="AlphaFoldDB" id="A0A1U9Z025"/>
<evidence type="ECO:0000313" key="3">
    <source>
        <dbReference type="Proteomes" id="UP000191135"/>
    </source>
</evidence>
<proteinExistence type="predicted"/>
<dbReference type="STRING" id="1122214.Mame_01692"/>
<dbReference type="InterPro" id="IPR029044">
    <property type="entry name" value="Nucleotide-diphossugar_trans"/>
</dbReference>
<dbReference type="Gene3D" id="3.90.550.10">
    <property type="entry name" value="Spore Coat Polysaccharide Biosynthesis Protein SpsA, Chain A"/>
    <property type="match status" value="1"/>
</dbReference>
<dbReference type="Proteomes" id="UP000191135">
    <property type="component" value="Chromosome"/>
</dbReference>
<dbReference type="EC" id="2.4.-.-" evidence="2"/>
<keyword evidence="2" id="KW-0328">Glycosyltransferase</keyword>
<evidence type="ECO:0000259" key="1">
    <source>
        <dbReference type="Pfam" id="PF00535"/>
    </source>
</evidence>
<dbReference type="EMBL" id="CP020330">
    <property type="protein sequence ID" value="AQZ51039.1"/>
    <property type="molecule type" value="Genomic_DNA"/>
</dbReference>
<dbReference type="SUPFAM" id="SSF53448">
    <property type="entry name" value="Nucleotide-diphospho-sugar transferases"/>
    <property type="match status" value="1"/>
</dbReference>
<keyword evidence="2" id="KW-0808">Transferase</keyword>
<dbReference type="Pfam" id="PF00535">
    <property type="entry name" value="Glycos_transf_2"/>
    <property type="match status" value="1"/>
</dbReference>
<dbReference type="OrthoDB" id="5291101at2"/>
<dbReference type="InterPro" id="IPR001173">
    <property type="entry name" value="Glyco_trans_2-like"/>
</dbReference>
<accession>A0A1U9Z025</accession>
<protein>
    <submittedName>
        <fullName evidence="2">Putative glycosyltransferase EpsJ</fullName>
        <ecNumber evidence="2">2.4.-.-</ecNumber>
    </submittedName>
</protein>
<dbReference type="RefSeq" id="WP_018066154.1">
    <property type="nucleotide sequence ID" value="NZ_AQWH01000020.1"/>
</dbReference>
<name>A0A1U9Z025_9HYPH</name>
<reference evidence="2 3" key="1">
    <citation type="submission" date="2017-03" db="EMBL/GenBank/DDBJ databases">
        <title>Foreign affairs: Plasmid Transfer between Roseobacters and Rhizobia.</title>
        <authorList>
            <person name="Bartling P."/>
            <person name="Bunk B."/>
            <person name="Overmann J."/>
            <person name="Brinkmann H."/>
            <person name="Petersen J."/>
        </authorList>
    </citation>
    <scope>NUCLEOTIDE SEQUENCE [LARGE SCALE GENOMIC DNA]</scope>
    <source>
        <strain evidence="2 3">MACL11</strain>
    </source>
</reference>
<dbReference type="CDD" id="cd00761">
    <property type="entry name" value="Glyco_tranf_GTA_type"/>
    <property type="match status" value="1"/>
</dbReference>
<organism evidence="2 3">
    <name type="scientific">Martelella mediterranea DSM 17316</name>
    <dbReference type="NCBI Taxonomy" id="1122214"/>
    <lineage>
        <taxon>Bacteria</taxon>
        <taxon>Pseudomonadati</taxon>
        <taxon>Pseudomonadota</taxon>
        <taxon>Alphaproteobacteria</taxon>
        <taxon>Hyphomicrobiales</taxon>
        <taxon>Aurantimonadaceae</taxon>
        <taxon>Martelella</taxon>
    </lineage>
</organism>
<feature type="domain" description="Glycosyltransferase 2-like" evidence="1">
    <location>
        <begin position="5"/>
        <end position="148"/>
    </location>
</feature>
<dbReference type="PANTHER" id="PTHR22916">
    <property type="entry name" value="GLYCOSYLTRANSFERASE"/>
    <property type="match status" value="1"/>
</dbReference>
<evidence type="ECO:0000313" key="2">
    <source>
        <dbReference type="EMBL" id="AQZ51039.1"/>
    </source>
</evidence>
<gene>
    <name evidence="2" type="primary">epsJ</name>
    <name evidence="2" type="ORF">Mame_01692</name>
</gene>
<sequence>MEAVSVIVATYNDEFYIAECLESVVAAGAAEIIVINDASTDGTQVVLERLDIPQMRVITLPENAGPSAARNIGLAAATHRYCAVIDADDIIPPQRLQVMTEIARQVDACVVVDELMAFNSQTREIMWSKLSRIPLTGPSHELRTEDMIRHDLGFLKPMLDLEKLRRIGVTYPENIRRGEDFIFLLEILQRGEKIFATSKTHYLLRRRIQQRLTSNRPRLYAELLGNEIRFHARHSWNLPQHLQFLRRHVRNALALGKNSVTSFFKARFG</sequence>